<feature type="chain" id="PRO_5003628143" description="Hemolysin-type calcium-binding protein" evidence="4">
    <location>
        <begin position="30"/>
        <end position="768"/>
    </location>
</feature>
<evidence type="ECO:0000256" key="2">
    <source>
        <dbReference type="ARBA" id="ARBA00022525"/>
    </source>
</evidence>
<keyword evidence="2" id="KW-0964">Secreted</keyword>
<feature type="region of interest" description="Disordered" evidence="3">
    <location>
        <begin position="121"/>
        <end position="233"/>
    </location>
</feature>
<dbReference type="InterPro" id="IPR018511">
    <property type="entry name" value="Hemolysin-typ_Ca-bd_CS"/>
</dbReference>
<dbReference type="PRINTS" id="PR00313">
    <property type="entry name" value="CABNDNGRPT"/>
</dbReference>
<feature type="region of interest" description="Disordered" evidence="3">
    <location>
        <begin position="457"/>
        <end position="514"/>
    </location>
</feature>
<evidence type="ECO:0000256" key="4">
    <source>
        <dbReference type="SAM" id="SignalP"/>
    </source>
</evidence>
<dbReference type="RefSeq" id="WP_014447946.1">
    <property type="nucleotide sequence ID" value="NC_017093.1"/>
</dbReference>
<dbReference type="OrthoDB" id="3281695at2"/>
<organism evidence="5 6">
    <name type="scientific">Actinoplanes missouriensis (strain ATCC 14538 / DSM 43046 / CBS 188.64 / JCM 3121 / NBRC 102363 / NCIMB 12654 / NRRL B-3342 / UNCC 431)</name>
    <dbReference type="NCBI Taxonomy" id="512565"/>
    <lineage>
        <taxon>Bacteria</taxon>
        <taxon>Bacillati</taxon>
        <taxon>Actinomycetota</taxon>
        <taxon>Actinomycetes</taxon>
        <taxon>Micromonosporales</taxon>
        <taxon>Micromonosporaceae</taxon>
        <taxon>Actinoplanes</taxon>
    </lineage>
</organism>
<dbReference type="AlphaFoldDB" id="I0HJ76"/>
<dbReference type="KEGG" id="ams:AMIS_78430"/>
<name>I0HJ76_ACTM4</name>
<comment type="subcellular location">
    <subcellularLocation>
        <location evidence="1">Secreted</location>
    </subcellularLocation>
</comment>
<dbReference type="PANTHER" id="PTHR38340">
    <property type="entry name" value="S-LAYER PROTEIN"/>
    <property type="match status" value="1"/>
</dbReference>
<dbReference type="Gene3D" id="2.150.10.10">
    <property type="entry name" value="Serralysin-like metalloprotease, C-terminal"/>
    <property type="match status" value="5"/>
</dbReference>
<accession>I0HJ76</accession>
<evidence type="ECO:0000256" key="3">
    <source>
        <dbReference type="SAM" id="MobiDB-lite"/>
    </source>
</evidence>
<dbReference type="eggNOG" id="COG2931">
    <property type="taxonomic scope" value="Bacteria"/>
</dbReference>
<proteinExistence type="predicted"/>
<dbReference type="GO" id="GO:0005509">
    <property type="term" value="F:calcium ion binding"/>
    <property type="evidence" value="ECO:0007669"/>
    <property type="project" value="InterPro"/>
</dbReference>
<feature type="region of interest" description="Disordered" evidence="3">
    <location>
        <begin position="352"/>
        <end position="412"/>
    </location>
</feature>
<dbReference type="PANTHER" id="PTHR38340:SF1">
    <property type="entry name" value="S-LAYER PROTEIN"/>
    <property type="match status" value="1"/>
</dbReference>
<dbReference type="STRING" id="512565.AMIS_78430"/>
<gene>
    <name evidence="5" type="ordered locus">AMIS_78430</name>
</gene>
<evidence type="ECO:0000313" key="6">
    <source>
        <dbReference type="Proteomes" id="UP000007882"/>
    </source>
</evidence>
<evidence type="ECO:0008006" key="7">
    <source>
        <dbReference type="Google" id="ProtNLM"/>
    </source>
</evidence>
<dbReference type="InterPro" id="IPR050557">
    <property type="entry name" value="RTX_toxin/Mannuronan_C5-epim"/>
</dbReference>
<dbReference type="HOGENOM" id="CLU_363575_0_0_11"/>
<dbReference type="PROSITE" id="PS00330">
    <property type="entry name" value="HEMOLYSIN_CALCIUM"/>
    <property type="match status" value="2"/>
</dbReference>
<feature type="signal peptide" evidence="4">
    <location>
        <begin position="1"/>
        <end position="29"/>
    </location>
</feature>
<dbReference type="InterPro" id="IPR001343">
    <property type="entry name" value="Hemolysn_Ca-bd"/>
</dbReference>
<evidence type="ECO:0000256" key="1">
    <source>
        <dbReference type="ARBA" id="ARBA00004613"/>
    </source>
</evidence>
<sequence length="768" mass="78084">MSRSQWLTRIGVALFTTIAVGAVGTPAFAASTGTASVSGKSTVVFKAGSGRTNSVKITRSLRTITIDDKVAVKAGKGCKPVKGDKTKVRCTPYMTPTLVRAYLGDRNDVLVSTAGTPLKAYGGSGDDKITGSSGADRLVGDSGNDQIWGAAGNDSLDGGTGNDRVKGGTGNDKLYGSAGNDTVNGESGNDSLDGGSGNDSIAGSTGNDNELGGTGNDTFVQGGNGRADRDVIRGQAGRDTVSYATRTGTVWISTDTTKADDGEAGERDTVHPDIEVLVGGRGADFLRGGGNATAFYGGDGNDHLVASAHHSLLDGGNGRDRVFGGQGNDTLRGGNDNDELIGWSGNDLLDGGNGDDYLAGDDPDLESSSARGNDVLRGGPGSDRVDYNGNSKPVTVDLDGATGDDGQAGEHDTVGSDVERLIGSPQSDVLTGNSAANHIVGGFGDDVIRGGGGNDTLSGEDGADRVFGETGDDTLQGGNGNDVLTGDSGNDKEYGDAGDDTFRQPQASGADADTFAGGTGTDFVDYSYRTTSSVTLSLNGVKGDDGGDSEGDTLPADVEVLAGSALGGDTIRGSSGNDTLHGCGFGDKIYGEGGDDVIHGEGVCSATAERDSIEPQGSYLVGGAGDDKITGTKYSDRFFGDYDTPSDTPRPAGVDTLIGTSGSNGSDYDDDAADYRYASGPVITGNVPTGKTGERDKLSGISIVFGSEFDDVLALDADYHWVYDPTLYGLGGDDELYGGTATWLNGGDGTDLCRLSETSTGEKRNCEL</sequence>
<evidence type="ECO:0000313" key="5">
    <source>
        <dbReference type="EMBL" id="BAL93063.1"/>
    </source>
</evidence>
<keyword evidence="4" id="KW-0732">Signal</keyword>
<dbReference type="PATRIC" id="fig|512565.3.peg.7860"/>
<feature type="compositionally biased region" description="Low complexity" evidence="3">
    <location>
        <begin position="184"/>
        <end position="193"/>
    </location>
</feature>
<dbReference type="SUPFAM" id="SSF51120">
    <property type="entry name" value="beta-Roll"/>
    <property type="match status" value="3"/>
</dbReference>
<dbReference type="InterPro" id="IPR011049">
    <property type="entry name" value="Serralysin-like_metalloprot_C"/>
</dbReference>
<dbReference type="EMBL" id="AP012319">
    <property type="protein sequence ID" value="BAL93063.1"/>
    <property type="molecule type" value="Genomic_DNA"/>
</dbReference>
<reference evidence="5 6" key="1">
    <citation type="submission" date="2012-02" db="EMBL/GenBank/DDBJ databases">
        <title>Complete genome sequence of Actinoplanes missouriensis 431 (= NBRC 102363).</title>
        <authorList>
            <person name="Ohnishi Y."/>
            <person name="Ishikawa J."/>
            <person name="Sekine M."/>
            <person name="Hosoyama A."/>
            <person name="Harada T."/>
            <person name="Narita H."/>
            <person name="Hata T."/>
            <person name="Konno Y."/>
            <person name="Tutikane K."/>
            <person name="Fujita N."/>
            <person name="Horinouchi S."/>
            <person name="Hayakawa M."/>
        </authorList>
    </citation>
    <scope>NUCLEOTIDE SEQUENCE [LARGE SCALE GENOMIC DNA]</scope>
    <source>
        <strain evidence="6">ATCC 14538 / DSM 43046 / CBS 188.64 / JCM 3121 / NBRC 102363 / NCIMB 12654 / NRRL B-3342 / UNCC 431</strain>
    </source>
</reference>
<dbReference type="Pfam" id="PF00353">
    <property type="entry name" value="HemolysinCabind"/>
    <property type="match status" value="11"/>
</dbReference>
<keyword evidence="6" id="KW-1185">Reference proteome</keyword>
<protein>
    <recommendedName>
        <fullName evidence="7">Hemolysin-type calcium-binding protein</fullName>
    </recommendedName>
</protein>
<dbReference type="GO" id="GO:0005576">
    <property type="term" value="C:extracellular region"/>
    <property type="evidence" value="ECO:0007669"/>
    <property type="project" value="UniProtKB-SubCell"/>
</dbReference>
<dbReference type="Proteomes" id="UP000007882">
    <property type="component" value="Chromosome"/>
</dbReference>